<dbReference type="EMBL" id="CZAE01000023">
    <property type="protein sequence ID" value="CUQ03842.1"/>
    <property type="molecule type" value="Genomic_DNA"/>
</dbReference>
<dbReference type="Proteomes" id="UP000095606">
    <property type="component" value="Unassembled WGS sequence"/>
</dbReference>
<evidence type="ECO:0000313" key="3">
    <source>
        <dbReference type="Proteomes" id="UP000095606"/>
    </source>
</evidence>
<dbReference type="EMBL" id="CACRSZ010000001">
    <property type="protein sequence ID" value="VYS73619.1"/>
    <property type="molecule type" value="Genomic_DNA"/>
</dbReference>
<protein>
    <submittedName>
        <fullName evidence="1">Uncharacterized protein</fullName>
    </submittedName>
</protein>
<reference evidence="2" key="2">
    <citation type="submission" date="2019-11" db="EMBL/GenBank/DDBJ databases">
        <authorList>
            <person name="Feng L."/>
        </authorList>
    </citation>
    <scope>NUCLEOTIDE SEQUENCE</scope>
    <source>
        <strain evidence="2">BfaecisLFYP10</strain>
    </source>
</reference>
<reference evidence="1 3" key="1">
    <citation type="submission" date="2015-09" db="EMBL/GenBank/DDBJ databases">
        <authorList>
            <consortium name="Pathogen Informatics"/>
        </authorList>
    </citation>
    <scope>NUCLEOTIDE SEQUENCE [LARGE SCALE GENOMIC DNA]</scope>
    <source>
        <strain evidence="1 3">2789STDY5834846</strain>
    </source>
</reference>
<sequence length="44" mass="5239">MFLLFAWLSLKYLKLLAYSLTFNIDKKSDVKKQSCIIYICLIYS</sequence>
<organism evidence="1 3">
    <name type="scientific">Bacteroides faecis</name>
    <dbReference type="NCBI Taxonomy" id="674529"/>
    <lineage>
        <taxon>Bacteria</taxon>
        <taxon>Pseudomonadati</taxon>
        <taxon>Bacteroidota</taxon>
        <taxon>Bacteroidia</taxon>
        <taxon>Bacteroidales</taxon>
        <taxon>Bacteroidaceae</taxon>
        <taxon>Bacteroides</taxon>
    </lineage>
</organism>
<name>A0A174T1Z4_9BACE</name>
<evidence type="ECO:0000313" key="1">
    <source>
        <dbReference type="EMBL" id="CUQ03842.1"/>
    </source>
</evidence>
<proteinExistence type="predicted"/>
<gene>
    <name evidence="2" type="ORF">BFLFYP10_00100</name>
    <name evidence="1" type="ORF">ERS852461_04051</name>
</gene>
<evidence type="ECO:0000313" key="2">
    <source>
        <dbReference type="EMBL" id="VYS73619.1"/>
    </source>
</evidence>
<dbReference type="AlphaFoldDB" id="A0A174T1Z4"/>
<accession>A0A174T1Z4</accession>
<accession>A0A6N2R013</accession>